<dbReference type="InterPro" id="IPR013149">
    <property type="entry name" value="ADH-like_C"/>
</dbReference>
<reference evidence="9 10" key="1">
    <citation type="submission" date="2019-09" db="EMBL/GenBank/DDBJ databases">
        <title>Salinarimonas rosea gen. nov., sp. nov., a new member of the a-2 subgroup of the Proteobacteria.</title>
        <authorList>
            <person name="Liu J."/>
        </authorList>
    </citation>
    <scope>NUCLEOTIDE SEQUENCE [LARGE SCALE GENOMIC DNA]</scope>
    <source>
        <strain evidence="9 10">BN140002</strain>
    </source>
</reference>
<dbReference type="SUPFAM" id="SSF51735">
    <property type="entry name" value="NAD(P)-binding Rossmann-fold domains"/>
    <property type="match status" value="1"/>
</dbReference>
<dbReference type="GO" id="GO:0005737">
    <property type="term" value="C:cytoplasm"/>
    <property type="evidence" value="ECO:0007669"/>
    <property type="project" value="TreeGrafter"/>
</dbReference>
<dbReference type="InterPro" id="IPR020843">
    <property type="entry name" value="ER"/>
</dbReference>
<dbReference type="GO" id="GO:0004022">
    <property type="term" value="F:alcohol dehydrogenase (NAD+) activity"/>
    <property type="evidence" value="ECO:0007669"/>
    <property type="project" value="UniProtKB-EC"/>
</dbReference>
<dbReference type="GO" id="GO:0008270">
    <property type="term" value="F:zinc ion binding"/>
    <property type="evidence" value="ECO:0007669"/>
    <property type="project" value="InterPro"/>
</dbReference>
<evidence type="ECO:0000313" key="9">
    <source>
        <dbReference type="EMBL" id="KAA2235429.1"/>
    </source>
</evidence>
<dbReference type="PANTHER" id="PTHR42940">
    <property type="entry name" value="ALCOHOL DEHYDROGENASE 1-RELATED"/>
    <property type="match status" value="1"/>
</dbReference>
<organism evidence="9 10">
    <name type="scientific">Salinarimonas soli</name>
    <dbReference type="NCBI Taxonomy" id="1638099"/>
    <lineage>
        <taxon>Bacteria</taxon>
        <taxon>Pseudomonadati</taxon>
        <taxon>Pseudomonadota</taxon>
        <taxon>Alphaproteobacteria</taxon>
        <taxon>Hyphomicrobiales</taxon>
        <taxon>Salinarimonadaceae</taxon>
        <taxon>Salinarimonas</taxon>
    </lineage>
</organism>
<evidence type="ECO:0000259" key="8">
    <source>
        <dbReference type="SMART" id="SM00829"/>
    </source>
</evidence>
<dbReference type="EMBL" id="VUOA01000035">
    <property type="protein sequence ID" value="KAA2235429.1"/>
    <property type="molecule type" value="Genomic_DNA"/>
</dbReference>
<dbReference type="SUPFAM" id="SSF50129">
    <property type="entry name" value="GroES-like"/>
    <property type="match status" value="1"/>
</dbReference>
<comment type="cofactor">
    <cofactor evidence="1 7">
        <name>Zn(2+)</name>
        <dbReference type="ChEBI" id="CHEBI:29105"/>
    </cofactor>
</comment>
<evidence type="ECO:0000256" key="2">
    <source>
        <dbReference type="ARBA" id="ARBA00008072"/>
    </source>
</evidence>
<dbReference type="Gene3D" id="3.40.50.720">
    <property type="entry name" value="NAD(P)-binding Rossmann-like Domain"/>
    <property type="match status" value="1"/>
</dbReference>
<accession>A0A5B2VAP3</accession>
<dbReference type="CDD" id="cd08240">
    <property type="entry name" value="6_hydroxyhexanoate_dh_like"/>
    <property type="match status" value="1"/>
</dbReference>
<reference evidence="9 10" key="2">
    <citation type="submission" date="2019-09" db="EMBL/GenBank/DDBJ databases">
        <authorList>
            <person name="Jin C."/>
        </authorList>
    </citation>
    <scope>NUCLEOTIDE SEQUENCE [LARGE SCALE GENOMIC DNA]</scope>
    <source>
        <strain evidence="9 10">BN140002</strain>
    </source>
</reference>
<keyword evidence="4 7" id="KW-0479">Metal-binding</keyword>
<dbReference type="Proteomes" id="UP000323142">
    <property type="component" value="Unassembled WGS sequence"/>
</dbReference>
<dbReference type="Pfam" id="PF08240">
    <property type="entry name" value="ADH_N"/>
    <property type="match status" value="1"/>
</dbReference>
<evidence type="ECO:0000256" key="3">
    <source>
        <dbReference type="ARBA" id="ARBA00013190"/>
    </source>
</evidence>
<proteinExistence type="inferred from homology"/>
<feature type="domain" description="Enoyl reductase (ER)" evidence="8">
    <location>
        <begin position="18"/>
        <end position="365"/>
    </location>
</feature>
<evidence type="ECO:0000256" key="1">
    <source>
        <dbReference type="ARBA" id="ARBA00001947"/>
    </source>
</evidence>
<dbReference type="InterPro" id="IPR002328">
    <property type="entry name" value="ADH_Zn_CS"/>
</dbReference>
<gene>
    <name evidence="9" type="ORF">F0L46_19565</name>
</gene>
<name>A0A5B2VAP3_9HYPH</name>
<dbReference type="AlphaFoldDB" id="A0A5B2VAP3"/>
<keyword evidence="10" id="KW-1185">Reference proteome</keyword>
<dbReference type="Gene3D" id="3.90.180.10">
    <property type="entry name" value="Medium-chain alcohol dehydrogenases, catalytic domain"/>
    <property type="match status" value="1"/>
</dbReference>
<dbReference type="InterPro" id="IPR036291">
    <property type="entry name" value="NAD(P)-bd_dom_sf"/>
</dbReference>
<dbReference type="SMART" id="SM00829">
    <property type="entry name" value="PKS_ER"/>
    <property type="match status" value="1"/>
</dbReference>
<protein>
    <recommendedName>
        <fullName evidence="3">alcohol dehydrogenase</fullName>
        <ecNumber evidence="3">1.1.1.1</ecNumber>
    </recommendedName>
</protein>
<dbReference type="PANTHER" id="PTHR42940:SF8">
    <property type="entry name" value="VACUOLAR PROTEIN SORTING-ASSOCIATED PROTEIN 11"/>
    <property type="match status" value="1"/>
</dbReference>
<dbReference type="InterPro" id="IPR013154">
    <property type="entry name" value="ADH-like_N"/>
</dbReference>
<comment type="similarity">
    <text evidence="2 7">Belongs to the zinc-containing alcohol dehydrogenase family.</text>
</comment>
<evidence type="ECO:0000256" key="6">
    <source>
        <dbReference type="ARBA" id="ARBA00023002"/>
    </source>
</evidence>
<keyword evidence="6" id="KW-0560">Oxidoreductase</keyword>
<dbReference type="OrthoDB" id="9806940at2"/>
<comment type="caution">
    <text evidence="9">The sequence shown here is derived from an EMBL/GenBank/DDBJ whole genome shotgun (WGS) entry which is preliminary data.</text>
</comment>
<evidence type="ECO:0000256" key="5">
    <source>
        <dbReference type="ARBA" id="ARBA00022833"/>
    </source>
</evidence>
<dbReference type="EC" id="1.1.1.1" evidence="3"/>
<evidence type="ECO:0000313" key="10">
    <source>
        <dbReference type="Proteomes" id="UP000323142"/>
    </source>
</evidence>
<dbReference type="Pfam" id="PF00107">
    <property type="entry name" value="ADH_zinc_N"/>
    <property type="match status" value="1"/>
</dbReference>
<evidence type="ECO:0000256" key="7">
    <source>
        <dbReference type="RuleBase" id="RU361277"/>
    </source>
</evidence>
<sequence length="367" mass="38554">MPAPAGHPHMGRGPMSLGMMRSFRLERFGAPLCEVVEPVPVPQGTEVLVRVSACGLCHSDLHFVDGHFDLGQGRRLELSHVGPPRVLGHEIVGEVVAAGPQAAGVPVGARRLVYPWIGCGTCRMCRSGLDNYCSRSRSLGVRMDGGFSTHVLVPHPRYLVDFSGIPEHVACTCACSGLTAYSALRKVSLAVSDDSLLLIGAGGVGLACVYLAHLLLRADPVVADIDPAKRAAAQAAGASLAVDPGEEGIARRLLERTEGGFAAVIDFVGTQSTAEFGMSLLRRGGRLVSVGLVGGSVEVALPLLAVRTIMLQGSYVGSLDELKELIDVLRTRGAYPLPITPRPLDEANAALDDLRAGRVVGRTVLVP</sequence>
<dbReference type="PROSITE" id="PS00059">
    <property type="entry name" value="ADH_ZINC"/>
    <property type="match status" value="1"/>
</dbReference>
<evidence type="ECO:0000256" key="4">
    <source>
        <dbReference type="ARBA" id="ARBA00022723"/>
    </source>
</evidence>
<dbReference type="InterPro" id="IPR011032">
    <property type="entry name" value="GroES-like_sf"/>
</dbReference>
<keyword evidence="5 7" id="KW-0862">Zinc</keyword>